<evidence type="ECO:0000259" key="1">
    <source>
        <dbReference type="Pfam" id="PF17844"/>
    </source>
</evidence>
<accession>A0A2N6SYD1</accession>
<evidence type="ECO:0000313" key="3">
    <source>
        <dbReference type="Proteomes" id="UP000235363"/>
    </source>
</evidence>
<sequence length="131" mass="13897">MSKKVDPVEVREALAAVADWLLDDGPAPVRPGRAAVARAVRLSARMLAQEAPGHSVELRVPPFVAVQCVDGPRHTRGTPPNVVETDPETWLRLALGLLGFEEARQAGGGVMEVSGTRAGELAKHLPVVRLG</sequence>
<dbReference type="Proteomes" id="UP000235363">
    <property type="component" value="Unassembled WGS sequence"/>
</dbReference>
<dbReference type="STRING" id="1725.WU86_04815"/>
<feature type="domain" description="Bacterial SCP orthologue" evidence="1">
    <location>
        <begin position="33"/>
        <end position="127"/>
    </location>
</feature>
<dbReference type="Gene3D" id="3.30.1050.40">
    <property type="match status" value="1"/>
</dbReference>
<proteinExistence type="predicted"/>
<protein>
    <recommendedName>
        <fullName evidence="1">Bacterial SCP orthologue domain-containing protein</fullName>
    </recommendedName>
</protein>
<dbReference type="Pfam" id="PF17844">
    <property type="entry name" value="SCP_3"/>
    <property type="match status" value="1"/>
</dbReference>
<dbReference type="EMBL" id="PNHF01000016">
    <property type="protein sequence ID" value="PMC62061.1"/>
    <property type="molecule type" value="Genomic_DNA"/>
</dbReference>
<dbReference type="RefSeq" id="WP_102213130.1">
    <property type="nucleotide sequence ID" value="NZ_DYUU01000067.1"/>
</dbReference>
<organism evidence="2 3">
    <name type="scientific">Corynebacterium xerosis</name>
    <dbReference type="NCBI Taxonomy" id="1725"/>
    <lineage>
        <taxon>Bacteria</taxon>
        <taxon>Bacillati</taxon>
        <taxon>Actinomycetota</taxon>
        <taxon>Actinomycetes</taxon>
        <taxon>Mycobacteriales</taxon>
        <taxon>Corynebacteriaceae</taxon>
        <taxon>Corynebacterium</taxon>
    </lineage>
</organism>
<dbReference type="InterPro" id="IPR041629">
    <property type="entry name" value="SCP_3"/>
</dbReference>
<gene>
    <name evidence="2" type="ORF">CJ204_07655</name>
</gene>
<reference evidence="2 3" key="1">
    <citation type="submission" date="2017-09" db="EMBL/GenBank/DDBJ databases">
        <title>Bacterial strain isolated from the female urinary microbiota.</title>
        <authorList>
            <person name="Thomas-White K."/>
            <person name="Kumar N."/>
            <person name="Forster S."/>
            <person name="Putonti C."/>
            <person name="Lawley T."/>
            <person name="Wolfe A.J."/>
        </authorList>
    </citation>
    <scope>NUCLEOTIDE SEQUENCE [LARGE SCALE GENOMIC DNA]</scope>
    <source>
        <strain evidence="2 3">UMB0908</strain>
    </source>
</reference>
<comment type="caution">
    <text evidence="2">The sequence shown here is derived from an EMBL/GenBank/DDBJ whole genome shotgun (WGS) entry which is preliminary data.</text>
</comment>
<dbReference type="AlphaFoldDB" id="A0A2N6SYD1"/>
<evidence type="ECO:0000313" key="2">
    <source>
        <dbReference type="EMBL" id="PMC62061.1"/>
    </source>
</evidence>
<name>A0A2N6SYD1_9CORY</name>